<gene>
    <name evidence="4" type="ORF">HAX54_002966</name>
</gene>
<evidence type="ECO:0000313" key="4">
    <source>
        <dbReference type="EMBL" id="MCD7466356.1"/>
    </source>
</evidence>
<evidence type="ECO:0008006" key="6">
    <source>
        <dbReference type="Google" id="ProtNLM"/>
    </source>
</evidence>
<feature type="repeat" description="PPR" evidence="3">
    <location>
        <begin position="83"/>
        <end position="117"/>
    </location>
</feature>
<dbReference type="PANTHER" id="PTHR47941">
    <property type="entry name" value="PENTATRICOPEPTIDE REPEAT-CONTAINING PROTEIN 3, MITOCHONDRIAL"/>
    <property type="match status" value="1"/>
</dbReference>
<feature type="repeat" description="PPR" evidence="3">
    <location>
        <begin position="48"/>
        <end position="82"/>
    </location>
</feature>
<evidence type="ECO:0000256" key="1">
    <source>
        <dbReference type="ARBA" id="ARBA00007626"/>
    </source>
</evidence>
<name>A0ABS8T5Q2_DATST</name>
<sequence length="132" mass="14880">MVDKASDAFKDMLQRGVTLNVVTLTLLLVDIPRALEIKKMQDDGIQADVFSFNALIQSFCRMNKIDEAQRLLVSMLTLDLNPDNHTYAAFIRALCKSGRFDEAKNLFFSMEANGCIPDVLTCKLYLDSIIQL</sequence>
<protein>
    <recommendedName>
        <fullName evidence="6">Pentatricopeptide repeat-containing protein</fullName>
    </recommendedName>
</protein>
<dbReference type="PROSITE" id="PS51375">
    <property type="entry name" value="PPR"/>
    <property type="match status" value="2"/>
</dbReference>
<comment type="similarity">
    <text evidence="1">Belongs to the PPR family. P subfamily.</text>
</comment>
<evidence type="ECO:0000313" key="5">
    <source>
        <dbReference type="Proteomes" id="UP000823775"/>
    </source>
</evidence>
<organism evidence="4 5">
    <name type="scientific">Datura stramonium</name>
    <name type="common">Jimsonweed</name>
    <name type="synonym">Common thornapple</name>
    <dbReference type="NCBI Taxonomy" id="4076"/>
    <lineage>
        <taxon>Eukaryota</taxon>
        <taxon>Viridiplantae</taxon>
        <taxon>Streptophyta</taxon>
        <taxon>Embryophyta</taxon>
        <taxon>Tracheophyta</taxon>
        <taxon>Spermatophyta</taxon>
        <taxon>Magnoliopsida</taxon>
        <taxon>eudicotyledons</taxon>
        <taxon>Gunneridae</taxon>
        <taxon>Pentapetalae</taxon>
        <taxon>asterids</taxon>
        <taxon>lamiids</taxon>
        <taxon>Solanales</taxon>
        <taxon>Solanaceae</taxon>
        <taxon>Solanoideae</taxon>
        <taxon>Datureae</taxon>
        <taxon>Datura</taxon>
    </lineage>
</organism>
<keyword evidence="2" id="KW-0677">Repeat</keyword>
<dbReference type="Proteomes" id="UP000823775">
    <property type="component" value="Unassembled WGS sequence"/>
</dbReference>
<evidence type="ECO:0000256" key="3">
    <source>
        <dbReference type="PROSITE-ProRule" id="PRU00708"/>
    </source>
</evidence>
<comment type="caution">
    <text evidence="4">The sequence shown here is derived from an EMBL/GenBank/DDBJ whole genome shotgun (WGS) entry which is preliminary data.</text>
</comment>
<dbReference type="Gene3D" id="1.25.40.10">
    <property type="entry name" value="Tetratricopeptide repeat domain"/>
    <property type="match status" value="1"/>
</dbReference>
<accession>A0ABS8T5Q2</accession>
<dbReference type="InterPro" id="IPR011990">
    <property type="entry name" value="TPR-like_helical_dom_sf"/>
</dbReference>
<dbReference type="EMBL" id="JACEIK010001132">
    <property type="protein sequence ID" value="MCD7466356.1"/>
    <property type="molecule type" value="Genomic_DNA"/>
</dbReference>
<proteinExistence type="inferred from homology"/>
<dbReference type="Pfam" id="PF13041">
    <property type="entry name" value="PPR_2"/>
    <property type="match status" value="1"/>
</dbReference>
<keyword evidence="5" id="KW-1185">Reference proteome</keyword>
<dbReference type="NCBIfam" id="TIGR00756">
    <property type="entry name" value="PPR"/>
    <property type="match status" value="2"/>
</dbReference>
<reference evidence="4 5" key="1">
    <citation type="journal article" date="2021" name="BMC Genomics">
        <title>Datura genome reveals duplications of psychoactive alkaloid biosynthetic genes and high mutation rate following tissue culture.</title>
        <authorList>
            <person name="Rajewski A."/>
            <person name="Carter-House D."/>
            <person name="Stajich J."/>
            <person name="Litt A."/>
        </authorList>
    </citation>
    <scope>NUCLEOTIDE SEQUENCE [LARGE SCALE GENOMIC DNA]</scope>
    <source>
        <strain evidence="4">AR-01</strain>
    </source>
</reference>
<evidence type="ECO:0000256" key="2">
    <source>
        <dbReference type="ARBA" id="ARBA00022737"/>
    </source>
</evidence>
<dbReference type="InterPro" id="IPR002885">
    <property type="entry name" value="PPR_rpt"/>
</dbReference>